<dbReference type="Proteomes" id="UP000617555">
    <property type="component" value="Unassembled WGS sequence"/>
</dbReference>
<dbReference type="InterPro" id="IPR038627">
    <property type="entry name" value="YebG-like_sf"/>
</dbReference>
<name>A0ABQ1IR79_9GAMM</name>
<dbReference type="InterPro" id="IPR009813">
    <property type="entry name" value="Uncharacterised_YebG"/>
</dbReference>
<dbReference type="Pfam" id="PF07130">
    <property type="entry name" value="YebG"/>
    <property type="match status" value="1"/>
</dbReference>
<organism evidence="1 2">
    <name type="scientific">Shewanella inventionis</name>
    <dbReference type="NCBI Taxonomy" id="1738770"/>
    <lineage>
        <taxon>Bacteria</taxon>
        <taxon>Pseudomonadati</taxon>
        <taxon>Pseudomonadota</taxon>
        <taxon>Gammaproteobacteria</taxon>
        <taxon>Alteromonadales</taxon>
        <taxon>Shewanellaceae</taxon>
        <taxon>Shewanella</taxon>
    </lineage>
</organism>
<protein>
    <recommendedName>
        <fullName evidence="3">YebG family protein</fullName>
    </recommendedName>
</protein>
<proteinExistence type="predicted"/>
<sequence length="97" mass="10668">MAVITQFVVVREGVEKMTFTSKKEADAYDKMLDIADNLLPFLTQADLGLDENKCEQLAFYLASNKDELSNLLKGTVQVKTPAAAKPKKTSAKNTSVQ</sequence>
<reference evidence="2" key="1">
    <citation type="journal article" date="2019" name="Int. J. Syst. Evol. Microbiol.">
        <title>The Global Catalogue of Microorganisms (GCM) 10K type strain sequencing project: providing services to taxonomists for standard genome sequencing and annotation.</title>
        <authorList>
            <consortium name="The Broad Institute Genomics Platform"/>
            <consortium name="The Broad Institute Genome Sequencing Center for Infectious Disease"/>
            <person name="Wu L."/>
            <person name="Ma J."/>
        </authorList>
    </citation>
    <scope>NUCLEOTIDE SEQUENCE [LARGE SCALE GENOMIC DNA]</scope>
    <source>
        <strain evidence="2">CGMCC 1.15339</strain>
    </source>
</reference>
<keyword evidence="2" id="KW-1185">Reference proteome</keyword>
<comment type="caution">
    <text evidence="1">The sequence shown here is derived from an EMBL/GenBank/DDBJ whole genome shotgun (WGS) entry which is preliminary data.</text>
</comment>
<dbReference type="Gene3D" id="1.10.10.710">
    <property type="entry name" value="PSPTO_1197 like"/>
    <property type="match status" value="1"/>
</dbReference>
<accession>A0ABQ1IR79</accession>
<evidence type="ECO:0000313" key="1">
    <source>
        <dbReference type="EMBL" id="GGB49203.1"/>
    </source>
</evidence>
<evidence type="ECO:0000313" key="2">
    <source>
        <dbReference type="Proteomes" id="UP000617555"/>
    </source>
</evidence>
<evidence type="ECO:0008006" key="3">
    <source>
        <dbReference type="Google" id="ProtNLM"/>
    </source>
</evidence>
<dbReference type="RefSeq" id="WP_188736989.1">
    <property type="nucleotide sequence ID" value="NZ_BMII01000004.1"/>
</dbReference>
<gene>
    <name evidence="1" type="primary">yebG</name>
    <name evidence="1" type="ORF">GCM10011607_06980</name>
</gene>
<dbReference type="EMBL" id="BMII01000004">
    <property type="protein sequence ID" value="GGB49203.1"/>
    <property type="molecule type" value="Genomic_DNA"/>
</dbReference>